<evidence type="ECO:0000313" key="1">
    <source>
        <dbReference type="EMBL" id="BAU52009.1"/>
    </source>
</evidence>
<dbReference type="KEGG" id="mgot:MgSA37_00159"/>
<dbReference type="Proteomes" id="UP000218263">
    <property type="component" value="Chromosome"/>
</dbReference>
<proteinExistence type="predicted"/>
<protein>
    <submittedName>
        <fullName evidence="1">Uncharacterized protein</fullName>
    </submittedName>
</protein>
<dbReference type="Gene3D" id="2.40.160.50">
    <property type="entry name" value="membrane protein fhac: a member of the omp85/tpsb transporter family"/>
    <property type="match status" value="1"/>
</dbReference>
<sequence>MKRIIILLIILFSASCVYAQMNFLPKFIRKMYFNKDSTRKPGFVLLPALASAPETGLEVGGAALVSFYTDTSDHTTHVSSLFGYATITTKGQTKLSLNANYWTPQNKIHYLATISYYNFPFNFYGIGNNTHLADVDEVFEKRYKVNFESEFNLGNGLYLGYVAGGFKYYYRFDRNRQGVLNTDPSVEDKRGGTAGYAGPTFTYDTRNNNTYTTKGIIINAYYNLMHGAFINNGYEGGFFNIEYSEFFSLSKKLVLGTDIQEQSLTGSRSPFYLLPQMGSDEMMRGYYEGRFRDRNYIAGQTELRYRINNSFGLAAFIGTGEVFHTSFSFAQLKPNYGGGIRYFFDIEKGLAIRVDYGVGQKPAGEPRISGLYVALGQSF</sequence>
<dbReference type="AlphaFoldDB" id="A0A110AZN6"/>
<gene>
    <name evidence="1" type="ORF">MgSA37_00159</name>
</gene>
<reference evidence="1 2" key="1">
    <citation type="submission" date="2015-12" db="EMBL/GenBank/DDBJ databases">
        <title>Genome sequence of Mucilaginibacter gotjawali.</title>
        <authorList>
            <person name="Lee J.S."/>
            <person name="Lee K.C."/>
            <person name="Kim K.K."/>
            <person name="Lee B.W."/>
        </authorList>
    </citation>
    <scope>NUCLEOTIDE SEQUENCE [LARGE SCALE GENOMIC DNA]</scope>
    <source>
        <strain evidence="1 2">SA3-7</strain>
    </source>
</reference>
<evidence type="ECO:0000313" key="2">
    <source>
        <dbReference type="Proteomes" id="UP000218263"/>
    </source>
</evidence>
<accession>A0A110AZN6</accession>
<organism evidence="1 2">
    <name type="scientific">Mucilaginibacter gotjawali</name>
    <dbReference type="NCBI Taxonomy" id="1550579"/>
    <lineage>
        <taxon>Bacteria</taxon>
        <taxon>Pseudomonadati</taxon>
        <taxon>Bacteroidota</taxon>
        <taxon>Sphingobacteriia</taxon>
        <taxon>Sphingobacteriales</taxon>
        <taxon>Sphingobacteriaceae</taxon>
        <taxon>Mucilaginibacter</taxon>
    </lineage>
</organism>
<name>A0A110AZN6_9SPHI</name>
<dbReference type="EMBL" id="AP017313">
    <property type="protein sequence ID" value="BAU52009.1"/>
    <property type="molecule type" value="Genomic_DNA"/>
</dbReference>
<dbReference type="RefSeq" id="WP_157750367.1">
    <property type="nucleotide sequence ID" value="NZ_AP017313.1"/>
</dbReference>
<keyword evidence="2" id="KW-1185">Reference proteome</keyword>
<dbReference type="OrthoDB" id="9771071at2"/>
<dbReference type="PROSITE" id="PS51257">
    <property type="entry name" value="PROKAR_LIPOPROTEIN"/>
    <property type="match status" value="1"/>
</dbReference>